<dbReference type="CDD" id="cd19978">
    <property type="entry name" value="PBP1_ABC_ligand_binding-like"/>
    <property type="match status" value="1"/>
</dbReference>
<reference evidence="6 8" key="2">
    <citation type="submission" date="2023-10" db="EMBL/GenBank/DDBJ databases">
        <title>To unveil natural product biosynthetic capacity in Pseudoalteromonas.</title>
        <authorList>
            <person name="Wang J."/>
        </authorList>
    </citation>
    <scope>NUCLEOTIDE SEQUENCE [LARGE SCALE GENOMIC DNA]</scope>
    <source>
        <strain evidence="6 8">DSM 15914</strain>
    </source>
</reference>
<dbReference type="SUPFAM" id="SSF53822">
    <property type="entry name" value="Periplasmic binding protein-like I"/>
    <property type="match status" value="1"/>
</dbReference>
<proteinExistence type="inferred from homology"/>
<accession>A0A8I2KPG4</accession>
<dbReference type="RefSeq" id="WP_193522496.1">
    <property type="nucleotide sequence ID" value="NZ_CBCSDF010000022.1"/>
</dbReference>
<dbReference type="Proteomes" id="UP001304419">
    <property type="component" value="Chromosome 1"/>
</dbReference>
<keyword evidence="8" id="KW-1185">Reference proteome</keyword>
<dbReference type="EMBL" id="CP137578">
    <property type="protein sequence ID" value="WOX28866.1"/>
    <property type="molecule type" value="Genomic_DNA"/>
</dbReference>
<comment type="similarity">
    <text evidence="1">Belongs to the leucine-binding protein family.</text>
</comment>
<dbReference type="PANTHER" id="PTHR47235">
    <property type="entry name" value="BLR6548 PROTEIN"/>
    <property type="match status" value="1"/>
</dbReference>
<dbReference type="Gene3D" id="3.40.50.2300">
    <property type="match status" value="2"/>
</dbReference>
<feature type="chain" id="PRO_5034759782" evidence="3">
    <location>
        <begin position="25"/>
        <end position="365"/>
    </location>
</feature>
<evidence type="ECO:0000256" key="2">
    <source>
        <dbReference type="ARBA" id="ARBA00022729"/>
    </source>
</evidence>
<evidence type="ECO:0000313" key="5">
    <source>
        <dbReference type="EMBL" id="NLR23796.1"/>
    </source>
</evidence>
<evidence type="ECO:0000259" key="4">
    <source>
        <dbReference type="Pfam" id="PF13458"/>
    </source>
</evidence>
<gene>
    <name evidence="5" type="ORF">F9Y85_21225</name>
    <name evidence="6" type="ORF">R5H13_00870</name>
</gene>
<reference evidence="5" key="1">
    <citation type="submission" date="2019-10" db="EMBL/GenBank/DDBJ databases">
        <authorList>
            <person name="Paulsen S."/>
        </authorList>
    </citation>
    <scope>NUCLEOTIDE SEQUENCE</scope>
    <source>
        <strain evidence="5">LMG 19692</strain>
    </source>
</reference>
<feature type="signal peptide" evidence="3">
    <location>
        <begin position="1"/>
        <end position="24"/>
    </location>
</feature>
<dbReference type="InterPro" id="IPR028081">
    <property type="entry name" value="Leu-bd"/>
</dbReference>
<evidence type="ECO:0000256" key="3">
    <source>
        <dbReference type="SAM" id="SignalP"/>
    </source>
</evidence>
<organism evidence="5 7">
    <name type="scientific">Pseudoalteromonas maricaloris</name>
    <dbReference type="NCBI Taxonomy" id="184924"/>
    <lineage>
        <taxon>Bacteria</taxon>
        <taxon>Pseudomonadati</taxon>
        <taxon>Pseudomonadota</taxon>
        <taxon>Gammaproteobacteria</taxon>
        <taxon>Alteromonadales</taxon>
        <taxon>Pseudoalteromonadaceae</taxon>
        <taxon>Pseudoalteromonas</taxon>
    </lineage>
</organism>
<protein>
    <submittedName>
        <fullName evidence="5">ABC transporter substrate-binding protein</fullName>
    </submittedName>
</protein>
<dbReference type="Pfam" id="PF13458">
    <property type="entry name" value="Peripla_BP_6"/>
    <property type="match status" value="1"/>
</dbReference>
<keyword evidence="2 3" id="KW-0732">Signal</keyword>
<feature type="domain" description="Leucine-binding protein" evidence="4">
    <location>
        <begin position="28"/>
        <end position="350"/>
    </location>
</feature>
<evidence type="ECO:0000313" key="7">
    <source>
        <dbReference type="Proteomes" id="UP000646877"/>
    </source>
</evidence>
<dbReference type="AlphaFoldDB" id="A0A8I2KPG4"/>
<evidence type="ECO:0000313" key="6">
    <source>
        <dbReference type="EMBL" id="WOX28866.1"/>
    </source>
</evidence>
<sequence>MSIFGVKFLLFVFASAVLNFTVSAQSVVKIGMSTALSGPAKEIGQQLKAGAELHFNFYNQHKANGAAAIELQVLDDGYEPHKTVTNARKLVYENKVDALFGVMGTPTSYAIKPILEHSKVPFLMPYTGAEFLQEPHTFNVFNLRTSYNKEAQDIIRYFIDEQKLKRVGLLIQADEFGLTVEKSLTRALAEHGLKPVVITRFRRNTDDIERALEQAQQHKIEGFAMVGTYTPLSKFINRAMEVGLETQYATVSFASSNGLFARLKGKPKVLVTEVVPDPAICKGKLCDTFREAVRNTTLSHNEQVFEGYLNAYLLTTAIQQCELPIDSDCLLNALQQELEHNAVIREVFMLQPAQKKLPVYRSFFQ</sequence>
<dbReference type="InterPro" id="IPR028082">
    <property type="entry name" value="Peripla_BP_I"/>
</dbReference>
<dbReference type="PANTHER" id="PTHR47235:SF1">
    <property type="entry name" value="BLR6548 PROTEIN"/>
    <property type="match status" value="1"/>
</dbReference>
<dbReference type="Proteomes" id="UP000646877">
    <property type="component" value="Unassembled WGS sequence"/>
</dbReference>
<evidence type="ECO:0000313" key="8">
    <source>
        <dbReference type="Proteomes" id="UP001304419"/>
    </source>
</evidence>
<evidence type="ECO:0000256" key="1">
    <source>
        <dbReference type="ARBA" id="ARBA00010062"/>
    </source>
</evidence>
<name>A0A8I2KPG4_9GAMM</name>
<dbReference type="EMBL" id="WEIA01000019">
    <property type="protein sequence ID" value="NLR23796.1"/>
    <property type="molecule type" value="Genomic_DNA"/>
</dbReference>